<dbReference type="GO" id="GO:0042956">
    <property type="term" value="P:maltodextrin transmembrane transport"/>
    <property type="evidence" value="ECO:0007669"/>
    <property type="project" value="TreeGrafter"/>
</dbReference>
<evidence type="ECO:0000256" key="3">
    <source>
        <dbReference type="ARBA" id="ARBA00022729"/>
    </source>
</evidence>
<proteinExistence type="inferred from homology"/>
<dbReference type="SUPFAM" id="SSF53850">
    <property type="entry name" value="Periplasmic binding protein-like II"/>
    <property type="match status" value="1"/>
</dbReference>
<dbReference type="GO" id="GO:0015768">
    <property type="term" value="P:maltose transport"/>
    <property type="evidence" value="ECO:0007669"/>
    <property type="project" value="TreeGrafter"/>
</dbReference>
<dbReference type="InterPro" id="IPR006059">
    <property type="entry name" value="SBP"/>
</dbReference>
<dbReference type="GO" id="GO:1901982">
    <property type="term" value="F:maltose binding"/>
    <property type="evidence" value="ECO:0007669"/>
    <property type="project" value="TreeGrafter"/>
</dbReference>
<name>A0A7C3WV43_9BACT</name>
<dbReference type="CDD" id="cd14748">
    <property type="entry name" value="PBP2_UgpB"/>
    <property type="match status" value="1"/>
</dbReference>
<keyword evidence="3" id="KW-0732">Signal</keyword>
<accession>A0A7C3WV43</accession>
<dbReference type="Pfam" id="PF01547">
    <property type="entry name" value="SBP_bac_1"/>
    <property type="match status" value="1"/>
</dbReference>
<sequence>MVKKGVIILLVLTLIIPVFFVSSGFTKDKVQVRFWKFTDTFADATIEKYIKLWNQSHPDIEVIFETFPWGDYTGTKLSSAFATGQGPDVFFISPGDLLRYVNAGLAQPLEKYLSTEEIKDFLPATIQSVKVSGHIFAIPLEMEPVAIFYNKKIFKDLGLQEPKIWSELLDTAHKLRKGEKYGIIVDVAPGYYQNFTWYPFIWSAGGDVISKDWKRALMTSQAGVSALKLWGDFIKEDVAPKTLPGSGPDITMLGNGIADMMVCGFWGVKQLQADFPKYDFGVFPIPPIDNKHKSISVYGGWRLMVNAKSKNVEEAVKFAKWMGVDQIDFPLEWCTVANSKFSPRKSVLKAGEKYYSTPPNDIFSKVLQTARSEPAFPPEIVKAVSDAIQGVMFGGLDAKVAAKQAETSITDFLRNYKGGIPGM</sequence>
<comment type="caution">
    <text evidence="4">The sequence shown here is derived from an EMBL/GenBank/DDBJ whole genome shotgun (WGS) entry which is preliminary data.</text>
</comment>
<evidence type="ECO:0000256" key="2">
    <source>
        <dbReference type="ARBA" id="ARBA00022448"/>
    </source>
</evidence>
<dbReference type="GO" id="GO:0055052">
    <property type="term" value="C:ATP-binding cassette (ABC) transporter complex, substrate-binding subunit-containing"/>
    <property type="evidence" value="ECO:0007669"/>
    <property type="project" value="TreeGrafter"/>
</dbReference>
<dbReference type="PANTHER" id="PTHR30061:SF50">
    <property type="entry name" value="MALTOSE_MALTODEXTRIN-BINDING PERIPLASMIC PROTEIN"/>
    <property type="match status" value="1"/>
</dbReference>
<dbReference type="EMBL" id="DTGA01000014">
    <property type="protein sequence ID" value="HGB30332.1"/>
    <property type="molecule type" value="Genomic_DNA"/>
</dbReference>
<keyword evidence="2" id="KW-0813">Transport</keyword>
<organism evidence="4">
    <name type="scientific">Dictyoglomus turgidum</name>
    <dbReference type="NCBI Taxonomy" id="513050"/>
    <lineage>
        <taxon>Bacteria</taxon>
        <taxon>Pseudomonadati</taxon>
        <taxon>Dictyoglomota</taxon>
        <taxon>Dictyoglomia</taxon>
        <taxon>Dictyoglomales</taxon>
        <taxon>Dictyoglomaceae</taxon>
        <taxon>Dictyoglomus</taxon>
    </lineage>
</organism>
<dbReference type="PANTHER" id="PTHR30061">
    <property type="entry name" value="MALTOSE-BINDING PERIPLASMIC PROTEIN"/>
    <property type="match status" value="1"/>
</dbReference>
<evidence type="ECO:0000313" key="4">
    <source>
        <dbReference type="EMBL" id="HGB30332.1"/>
    </source>
</evidence>
<reference evidence="4" key="1">
    <citation type="journal article" date="2020" name="mSystems">
        <title>Genome- and Community-Level Interaction Insights into Carbon Utilization and Element Cycling Functions of Hydrothermarchaeota in Hydrothermal Sediment.</title>
        <authorList>
            <person name="Zhou Z."/>
            <person name="Liu Y."/>
            <person name="Xu W."/>
            <person name="Pan J."/>
            <person name="Luo Z.H."/>
            <person name="Li M."/>
        </authorList>
    </citation>
    <scope>NUCLEOTIDE SEQUENCE [LARGE SCALE GENOMIC DNA]</scope>
    <source>
        <strain evidence="4">SpSt-751</strain>
    </source>
</reference>
<evidence type="ECO:0000256" key="1">
    <source>
        <dbReference type="ARBA" id="ARBA00008520"/>
    </source>
</evidence>
<dbReference type="AlphaFoldDB" id="A0A7C3WV43"/>
<comment type="similarity">
    <text evidence="1">Belongs to the bacterial solute-binding protein 1 family.</text>
</comment>
<gene>
    <name evidence="4" type="ORF">ENV35_00470</name>
</gene>
<protein>
    <submittedName>
        <fullName evidence="4">ABC transporter substrate-binding protein</fullName>
    </submittedName>
</protein>
<dbReference type="Gene3D" id="3.40.190.10">
    <property type="entry name" value="Periplasmic binding protein-like II"/>
    <property type="match status" value="1"/>
</dbReference>